<dbReference type="AlphaFoldDB" id="D5BBU6"/>
<organism evidence="1 2">
    <name type="scientific">Zunongwangia profunda (strain DSM 18752 / CCTCC AB 206139 / SM-A87)</name>
    <name type="common">Wangia profunda</name>
    <dbReference type="NCBI Taxonomy" id="655815"/>
    <lineage>
        <taxon>Bacteria</taxon>
        <taxon>Pseudomonadati</taxon>
        <taxon>Bacteroidota</taxon>
        <taxon>Flavobacteriia</taxon>
        <taxon>Flavobacteriales</taxon>
        <taxon>Flavobacteriaceae</taxon>
        <taxon>Zunongwangia</taxon>
    </lineage>
</organism>
<keyword evidence="2" id="KW-1185">Reference proteome</keyword>
<reference evidence="1 2" key="1">
    <citation type="journal article" date="2010" name="BMC Genomics">
        <title>The complete genome of Zunongwangia profunda SM-A87 reveals its adaptation to the deep-sea environment and ecological role in sedimentary organic nitrogen degradation.</title>
        <authorList>
            <person name="Qin Q.L."/>
            <person name="Zhang X.Y."/>
            <person name="Wang X.M."/>
            <person name="Liu G.M."/>
            <person name="Chen X.L."/>
            <person name="Xie B.B."/>
            <person name="Dang H.Y."/>
            <person name="Zhou B.C."/>
            <person name="Yu J."/>
            <person name="Zhang Y.Z."/>
        </authorList>
    </citation>
    <scope>NUCLEOTIDE SEQUENCE [LARGE SCALE GENOMIC DNA]</scope>
    <source>
        <strain evidence="2">DSM 18752 / CCTCC AB 206139 / SM-A87</strain>
    </source>
</reference>
<dbReference type="EMBL" id="CP001650">
    <property type="protein sequence ID" value="ADF52545.1"/>
    <property type="molecule type" value="Genomic_DNA"/>
</dbReference>
<dbReference type="Proteomes" id="UP000001654">
    <property type="component" value="Chromosome"/>
</dbReference>
<evidence type="ECO:0000313" key="1">
    <source>
        <dbReference type="EMBL" id="ADF52545.1"/>
    </source>
</evidence>
<protein>
    <submittedName>
        <fullName evidence="1">Uncharacterized protein</fullName>
    </submittedName>
</protein>
<accession>D5BBU6</accession>
<sequence length="34" mass="4002">MNAEKLNTPTKNYGKEITVINYQIYKKDIESKLL</sequence>
<name>D5BBU6_ZUNPS</name>
<gene>
    <name evidence="1" type="ordered locus">ZPR_2221</name>
</gene>
<proteinExistence type="predicted"/>
<dbReference type="KEGG" id="zpr:ZPR_2221"/>
<dbReference type="HOGENOM" id="CLU_3376875_0_0_10"/>
<evidence type="ECO:0000313" key="2">
    <source>
        <dbReference type="Proteomes" id="UP000001654"/>
    </source>
</evidence>